<dbReference type="Proteomes" id="UP000481288">
    <property type="component" value="Unassembled WGS sequence"/>
</dbReference>
<gene>
    <name evidence="1" type="ORF">LCER1_G006546</name>
</gene>
<reference evidence="1 2" key="1">
    <citation type="submission" date="2018-05" db="EMBL/GenBank/DDBJ databases">
        <title>Whole genome sequencing for identification of molecular markers to develop diagnostic detection tools for the regulated plant pathogen Lachnellula willkommii.</title>
        <authorList>
            <person name="Giroux E."/>
            <person name="Bilodeau G."/>
        </authorList>
    </citation>
    <scope>NUCLEOTIDE SEQUENCE [LARGE SCALE GENOMIC DNA]</scope>
    <source>
        <strain evidence="1 2">CBS 625.97</strain>
    </source>
</reference>
<evidence type="ECO:0000313" key="1">
    <source>
        <dbReference type="EMBL" id="TVY51687.1"/>
    </source>
</evidence>
<proteinExistence type="predicted"/>
<comment type="caution">
    <text evidence="1">The sequence shown here is derived from an EMBL/GenBank/DDBJ whole genome shotgun (WGS) entry which is preliminary data.</text>
</comment>
<dbReference type="OrthoDB" id="3930719at2759"/>
<dbReference type="AlphaFoldDB" id="A0A7D8YV79"/>
<evidence type="ECO:0000313" key="2">
    <source>
        <dbReference type="Proteomes" id="UP000481288"/>
    </source>
</evidence>
<name>A0A7D8YV79_9HELO</name>
<evidence type="ECO:0008006" key="3">
    <source>
        <dbReference type="Google" id="ProtNLM"/>
    </source>
</evidence>
<protein>
    <recommendedName>
        <fullName evidence="3">CENP-V/GFA domain-containing protein</fullName>
    </recommendedName>
</protein>
<accession>A0A7D8YV79</accession>
<keyword evidence="2" id="KW-1185">Reference proteome</keyword>
<organism evidence="1 2">
    <name type="scientific">Lachnellula cervina</name>
    <dbReference type="NCBI Taxonomy" id="1316786"/>
    <lineage>
        <taxon>Eukaryota</taxon>
        <taxon>Fungi</taxon>
        <taxon>Dikarya</taxon>
        <taxon>Ascomycota</taxon>
        <taxon>Pezizomycotina</taxon>
        <taxon>Leotiomycetes</taxon>
        <taxon>Helotiales</taxon>
        <taxon>Lachnaceae</taxon>
        <taxon>Lachnellula</taxon>
    </lineage>
</organism>
<sequence>MAFHHVRLPHEPSDFLLLSPSNPFSGLSDYTCFEARIHWFFCATCGVRCFAYAGKGEGEEREVEIEGERKMVWTAKREGWVSGTSAKGFDYLTVNAVTIEPGQEGFDMREWIEKGWVAYLDVRDEVGEPRFGRPYEGGAY</sequence>
<dbReference type="EMBL" id="QGMG01000758">
    <property type="protein sequence ID" value="TVY51687.1"/>
    <property type="molecule type" value="Genomic_DNA"/>
</dbReference>